<evidence type="ECO:0008006" key="4">
    <source>
        <dbReference type="Google" id="ProtNLM"/>
    </source>
</evidence>
<gene>
    <name evidence="2" type="ORF">PV07_00256</name>
</gene>
<dbReference type="Proteomes" id="UP000054466">
    <property type="component" value="Unassembled WGS sequence"/>
</dbReference>
<keyword evidence="3" id="KW-1185">Reference proteome</keyword>
<organism evidence="2 3">
    <name type="scientific">Cladophialophora immunda</name>
    <dbReference type="NCBI Taxonomy" id="569365"/>
    <lineage>
        <taxon>Eukaryota</taxon>
        <taxon>Fungi</taxon>
        <taxon>Dikarya</taxon>
        <taxon>Ascomycota</taxon>
        <taxon>Pezizomycotina</taxon>
        <taxon>Eurotiomycetes</taxon>
        <taxon>Chaetothyriomycetidae</taxon>
        <taxon>Chaetothyriales</taxon>
        <taxon>Herpotrichiellaceae</taxon>
        <taxon>Cladophialophora</taxon>
    </lineage>
</organism>
<dbReference type="VEuPathDB" id="FungiDB:PV07_00256"/>
<accession>A0A0D2DCG8</accession>
<dbReference type="EMBL" id="KN847040">
    <property type="protein sequence ID" value="KIW33404.1"/>
    <property type="molecule type" value="Genomic_DNA"/>
</dbReference>
<protein>
    <recommendedName>
        <fullName evidence="4">Agmatine deiminase</fullName>
    </recommendedName>
</protein>
<dbReference type="SUPFAM" id="SSF55909">
    <property type="entry name" value="Pentein"/>
    <property type="match status" value="1"/>
</dbReference>
<dbReference type="Pfam" id="PF04371">
    <property type="entry name" value="PAD_porph"/>
    <property type="match status" value="1"/>
</dbReference>
<dbReference type="GO" id="GO:0009446">
    <property type="term" value="P:putrescine biosynthetic process"/>
    <property type="evidence" value="ECO:0007669"/>
    <property type="project" value="InterPro"/>
</dbReference>
<evidence type="ECO:0000313" key="3">
    <source>
        <dbReference type="Proteomes" id="UP000054466"/>
    </source>
</evidence>
<dbReference type="PANTHER" id="PTHR31377:SF0">
    <property type="entry name" value="AGMATINE DEIMINASE-RELATED"/>
    <property type="match status" value="1"/>
</dbReference>
<dbReference type="Gene3D" id="3.75.10.10">
    <property type="entry name" value="L-arginine/glycine Amidinotransferase, Chain A"/>
    <property type="match status" value="1"/>
</dbReference>
<reference evidence="2 3" key="1">
    <citation type="submission" date="2015-01" db="EMBL/GenBank/DDBJ databases">
        <title>The Genome Sequence of Cladophialophora immunda CBS83496.</title>
        <authorList>
            <consortium name="The Broad Institute Genomics Platform"/>
            <person name="Cuomo C."/>
            <person name="de Hoog S."/>
            <person name="Gorbushina A."/>
            <person name="Stielow B."/>
            <person name="Teixiera M."/>
            <person name="Abouelleil A."/>
            <person name="Chapman S.B."/>
            <person name="Priest M."/>
            <person name="Young S.K."/>
            <person name="Wortman J."/>
            <person name="Nusbaum C."/>
            <person name="Birren B."/>
        </authorList>
    </citation>
    <scope>NUCLEOTIDE SEQUENCE [LARGE SCALE GENOMIC DNA]</scope>
    <source>
        <strain evidence="2 3">CBS 83496</strain>
    </source>
</reference>
<dbReference type="PANTHER" id="PTHR31377">
    <property type="entry name" value="AGMATINE DEIMINASE-RELATED"/>
    <property type="match status" value="1"/>
</dbReference>
<dbReference type="AlphaFoldDB" id="A0A0D2DCG8"/>
<name>A0A0D2DCG8_9EURO</name>
<dbReference type="STRING" id="569365.A0A0D2DCG8"/>
<sequence>MHPASTWHFIRDISCLGLQATKAQSTSFYRQVSRHRAAITIIPSRIPAARQLSSMPGQQPLKATQHGCFRMPVESARHSHTLMAFPSMESAESTEHLEALQSEVTSIANTISRFEPVHLYAREGLITQAKSMVGSNVLVKPARVSELWIRDSGPVFVQDLSTGKRTAVKFNFNYWGGKLPAVGDEEIAAQIAAHANEASVSSKLTMEGGGIEHDGEGTFLGTESCIINDNRNPGFSKSDVEAELMDKLGVTHFIWIPGVKGYDITDYHIDALARFTSPSVVLLSKPGPNAHPIAIDAYNSARSDLTSARDAKGRPLTVYDCEEPDITILGPSDKHNEVIGSYANYLLVNGGVITPKFGQERQDTAAFELFKKLFPDREVVQVPINMLPRTGGGIHCATQQVPEL</sequence>
<dbReference type="HOGENOM" id="CLU_037682_2_0_1"/>
<proteinExistence type="predicted"/>
<dbReference type="GO" id="GO:0047632">
    <property type="term" value="F:agmatine deiminase activity"/>
    <property type="evidence" value="ECO:0007669"/>
    <property type="project" value="TreeGrafter"/>
</dbReference>
<dbReference type="GO" id="GO:0004668">
    <property type="term" value="F:protein-arginine deiminase activity"/>
    <property type="evidence" value="ECO:0007669"/>
    <property type="project" value="InterPro"/>
</dbReference>
<dbReference type="RefSeq" id="XP_016253620.1">
    <property type="nucleotide sequence ID" value="XM_016386692.1"/>
</dbReference>
<dbReference type="OrthoDB" id="544103at2759"/>
<evidence type="ECO:0000313" key="2">
    <source>
        <dbReference type="EMBL" id="KIW33404.1"/>
    </source>
</evidence>
<dbReference type="GeneID" id="27339450"/>
<dbReference type="InterPro" id="IPR007466">
    <property type="entry name" value="Peptidyl-Arg-deiminase_porph"/>
</dbReference>
<evidence type="ECO:0000256" key="1">
    <source>
        <dbReference type="ARBA" id="ARBA00022801"/>
    </source>
</evidence>
<keyword evidence="1" id="KW-0378">Hydrolase</keyword>